<evidence type="ECO:0000313" key="6">
    <source>
        <dbReference type="Proteomes" id="UP000193719"/>
    </source>
</evidence>
<dbReference type="InterPro" id="IPR019775">
    <property type="entry name" value="WD40_repeat_CS"/>
</dbReference>
<dbReference type="PANTHER" id="PTHR44566">
    <property type="entry name" value="TRANSDUCIN/WD40 REPEAT-LIKE SUPERFAMILY PROTEIN"/>
    <property type="match status" value="1"/>
</dbReference>
<proteinExistence type="predicted"/>
<organism evidence="5 6">
    <name type="scientific">Piromyces finnis</name>
    <dbReference type="NCBI Taxonomy" id="1754191"/>
    <lineage>
        <taxon>Eukaryota</taxon>
        <taxon>Fungi</taxon>
        <taxon>Fungi incertae sedis</taxon>
        <taxon>Chytridiomycota</taxon>
        <taxon>Chytridiomycota incertae sedis</taxon>
        <taxon>Neocallimastigomycetes</taxon>
        <taxon>Neocallimastigales</taxon>
        <taxon>Neocallimastigaceae</taxon>
        <taxon>Piromyces</taxon>
    </lineage>
</organism>
<feature type="region of interest" description="Disordered" evidence="4">
    <location>
        <begin position="1"/>
        <end position="22"/>
    </location>
</feature>
<gene>
    <name evidence="5" type="ORF">BCR36DRAFT_415928</name>
</gene>
<reference evidence="5 6" key="1">
    <citation type="submission" date="2016-08" db="EMBL/GenBank/DDBJ databases">
        <title>Genomes of anaerobic fungi encode conserved fungal cellulosomes for biomass hydrolysis.</title>
        <authorList>
            <consortium name="DOE Joint Genome Institute"/>
            <person name="Haitjema C.H."/>
            <person name="Gilmore S.P."/>
            <person name="Henske J.K."/>
            <person name="Solomon K.V."/>
            <person name="De Groot R."/>
            <person name="Kuo A."/>
            <person name="Mondo S.J."/>
            <person name="Salamov A.A."/>
            <person name="Labutti K."/>
            <person name="Zhao Z."/>
            <person name="Chiniquy J."/>
            <person name="Barry K."/>
            <person name="Brewer H.M."/>
            <person name="Purvine S.O."/>
            <person name="Wright A.T."/>
            <person name="Boxma B."/>
            <person name="Van Alen T."/>
            <person name="Hackstein J.H."/>
            <person name="Baker S.E."/>
            <person name="Grigoriev I.V."/>
            <person name="O'Malley M.A."/>
        </authorList>
    </citation>
    <scope>NUCLEOTIDE SEQUENCE [LARGE SCALE GENOMIC DNA]</scope>
    <source>
        <strain evidence="6">finn</strain>
    </source>
</reference>
<reference evidence="5 6" key="2">
    <citation type="submission" date="2016-08" db="EMBL/GenBank/DDBJ databases">
        <title>Pervasive Adenine N6-methylation of Active Genes in Fungi.</title>
        <authorList>
            <consortium name="DOE Joint Genome Institute"/>
            <person name="Mondo S.J."/>
            <person name="Dannebaum R.O."/>
            <person name="Kuo R.C."/>
            <person name="Labutti K."/>
            <person name="Haridas S."/>
            <person name="Kuo A."/>
            <person name="Salamov A."/>
            <person name="Ahrendt S.R."/>
            <person name="Lipzen A."/>
            <person name="Sullivan W."/>
            <person name="Andreopoulos W.B."/>
            <person name="Clum A."/>
            <person name="Lindquist E."/>
            <person name="Daum C."/>
            <person name="Ramamoorthy G.K."/>
            <person name="Gryganskyi A."/>
            <person name="Culley D."/>
            <person name="Magnuson J.K."/>
            <person name="James T.Y."/>
            <person name="O'Malley M.A."/>
            <person name="Stajich J.E."/>
            <person name="Spatafora J.W."/>
            <person name="Visel A."/>
            <person name="Grigoriev I.V."/>
        </authorList>
    </citation>
    <scope>NUCLEOTIDE SEQUENCE [LARGE SCALE GENOMIC DNA]</scope>
    <source>
        <strain evidence="6">finn</strain>
    </source>
</reference>
<feature type="repeat" description="WD" evidence="3">
    <location>
        <begin position="242"/>
        <end position="276"/>
    </location>
</feature>
<dbReference type="STRING" id="1754191.A0A1Y1UYC1"/>
<dbReference type="SUPFAM" id="SSF50978">
    <property type="entry name" value="WD40 repeat-like"/>
    <property type="match status" value="1"/>
</dbReference>
<evidence type="ECO:0000256" key="1">
    <source>
        <dbReference type="ARBA" id="ARBA00022574"/>
    </source>
</evidence>
<name>A0A1Y1UYC1_9FUNG</name>
<evidence type="ECO:0000256" key="4">
    <source>
        <dbReference type="SAM" id="MobiDB-lite"/>
    </source>
</evidence>
<dbReference type="Proteomes" id="UP000193719">
    <property type="component" value="Unassembled WGS sequence"/>
</dbReference>
<dbReference type="EMBL" id="MCFH01000060">
    <property type="protein sequence ID" value="ORX42747.1"/>
    <property type="molecule type" value="Genomic_DNA"/>
</dbReference>
<dbReference type="PROSITE" id="PS50294">
    <property type="entry name" value="WD_REPEATS_REGION"/>
    <property type="match status" value="2"/>
</dbReference>
<dbReference type="CDD" id="cd00200">
    <property type="entry name" value="WD40"/>
    <property type="match status" value="1"/>
</dbReference>
<evidence type="ECO:0000256" key="3">
    <source>
        <dbReference type="PROSITE-ProRule" id="PRU00221"/>
    </source>
</evidence>
<protein>
    <submittedName>
        <fullName evidence="5">WD40 repeat-like protein</fullName>
    </submittedName>
</protein>
<sequence length="548" mass="62565">MENLLNYTSDASSDDNSDTEIPTNKIKTSILNKNGAFIENQKNKNTNTNTINNTFNLKYENDNKKETTLVVRKEQQVTDFSYFKSSEYIQNQFMSLPSPKYQTTGYSNLNLNNELHSMDDDYRLAQTKKNIQHALQEENKRKREALYQSYCTSAQLNSTLDKPVRPYVSKRLKKNISSESGNYQNLSQSSLETSSIANDQCLTENSKKVLYINSSFLPKPSSDYLKNKKFTHIIPSHTVGQLYGHTKGVNVLRWKPDDGYLLASASMDYTACIWDVFHSKKPSRIIPHQGAVKDIQWRNDNTHVLTASFDKTIKLFDVEAGKVIQTFTNDDMVNVLRFHPKDRDLFIAGLYKKGIVCWDARSNRVVSEYKGFFGEVQDLEFLDEGKSFLAASDIIKRNSTDKAIVVWDFAGNVILSNQIYQEAYNCTALRIHPNKKRFIAQSNAGYIAIFDTKSPWTLNKFKRFESHSVSGNRIQCNFSPDGRYIGSGSSDGRLYFYDWNSAKCIKRLDYGVHANATCIDVAWCPQPQRYGNACVASCDNKGRIALWI</sequence>
<evidence type="ECO:0000256" key="2">
    <source>
        <dbReference type="ARBA" id="ARBA00022737"/>
    </source>
</evidence>
<keyword evidence="1 3" id="KW-0853">WD repeat</keyword>
<dbReference type="AlphaFoldDB" id="A0A1Y1UYC1"/>
<dbReference type="SMART" id="SM00320">
    <property type="entry name" value="WD40"/>
    <property type="match status" value="7"/>
</dbReference>
<accession>A0A1Y1UYC1</accession>
<feature type="repeat" description="WD" evidence="3">
    <location>
        <begin position="285"/>
        <end position="326"/>
    </location>
</feature>
<evidence type="ECO:0000313" key="5">
    <source>
        <dbReference type="EMBL" id="ORX42747.1"/>
    </source>
</evidence>
<dbReference type="InterPro" id="IPR015943">
    <property type="entry name" value="WD40/YVTN_repeat-like_dom_sf"/>
</dbReference>
<keyword evidence="2" id="KW-0677">Repeat</keyword>
<keyword evidence="6" id="KW-1185">Reference proteome</keyword>
<dbReference type="InterPro" id="IPR036322">
    <property type="entry name" value="WD40_repeat_dom_sf"/>
</dbReference>
<dbReference type="InterPro" id="IPR053053">
    <property type="entry name" value="WD_repeat_protein"/>
</dbReference>
<dbReference type="Pfam" id="PF00400">
    <property type="entry name" value="WD40"/>
    <property type="match status" value="3"/>
</dbReference>
<comment type="caution">
    <text evidence="5">The sequence shown here is derived from an EMBL/GenBank/DDBJ whole genome shotgun (WGS) entry which is preliminary data.</text>
</comment>
<dbReference type="PROSITE" id="PS50082">
    <property type="entry name" value="WD_REPEATS_2"/>
    <property type="match status" value="2"/>
</dbReference>
<dbReference type="OrthoDB" id="256303at2759"/>
<dbReference type="Gene3D" id="2.130.10.10">
    <property type="entry name" value="YVTN repeat-like/Quinoprotein amine dehydrogenase"/>
    <property type="match status" value="1"/>
</dbReference>
<dbReference type="InterPro" id="IPR001680">
    <property type="entry name" value="WD40_rpt"/>
</dbReference>
<dbReference type="PANTHER" id="PTHR44566:SF1">
    <property type="entry name" value="WD REPEAT-CONTAINING PROTEIN 25"/>
    <property type="match status" value="1"/>
</dbReference>
<dbReference type="PROSITE" id="PS00678">
    <property type="entry name" value="WD_REPEATS_1"/>
    <property type="match status" value="1"/>
</dbReference>